<dbReference type="PANTHER" id="PTHR40422">
    <property type="entry name" value="TRANSLATION MACHINERY-ASSOCIATED PROTEIN 17"/>
    <property type="match status" value="1"/>
</dbReference>
<dbReference type="OrthoDB" id="548474at2759"/>
<evidence type="ECO:0000313" key="2">
    <source>
        <dbReference type="EMBL" id="KAF2866736.1"/>
    </source>
</evidence>
<evidence type="ECO:0000313" key="3">
    <source>
        <dbReference type="Proteomes" id="UP000481861"/>
    </source>
</evidence>
<dbReference type="GO" id="GO:0030674">
    <property type="term" value="F:protein-macromolecule adaptor activity"/>
    <property type="evidence" value="ECO:0007669"/>
    <property type="project" value="TreeGrafter"/>
</dbReference>
<dbReference type="PANTHER" id="PTHR40422:SF1">
    <property type="entry name" value="TRANSLATION MACHINERY-ASSOCIATED PROTEIN 17"/>
    <property type="match status" value="1"/>
</dbReference>
<keyword evidence="3" id="KW-1185">Reference proteome</keyword>
<reference evidence="2 3" key="1">
    <citation type="submission" date="2020-01" db="EMBL/GenBank/DDBJ databases">
        <authorList>
            <consortium name="DOE Joint Genome Institute"/>
            <person name="Haridas S."/>
            <person name="Albert R."/>
            <person name="Binder M."/>
            <person name="Bloem J."/>
            <person name="Labutti K."/>
            <person name="Salamov A."/>
            <person name="Andreopoulos B."/>
            <person name="Baker S.E."/>
            <person name="Barry K."/>
            <person name="Bills G."/>
            <person name="Bluhm B.H."/>
            <person name="Cannon C."/>
            <person name="Castanera R."/>
            <person name="Culley D.E."/>
            <person name="Daum C."/>
            <person name="Ezra D."/>
            <person name="Gonzalez J.B."/>
            <person name="Henrissat B."/>
            <person name="Kuo A."/>
            <person name="Liang C."/>
            <person name="Lipzen A."/>
            <person name="Lutzoni F."/>
            <person name="Magnuson J."/>
            <person name="Mondo S."/>
            <person name="Nolan M."/>
            <person name="Ohm R."/>
            <person name="Pangilinan J."/>
            <person name="Park H.-J.H."/>
            <person name="Ramirez L."/>
            <person name="Alfaro M."/>
            <person name="Sun H."/>
            <person name="Tritt A."/>
            <person name="Yoshinaga Y."/>
            <person name="Zwiers L.-H.L."/>
            <person name="Turgeon B.G."/>
            <person name="Goodwin S.B."/>
            <person name="Spatafora J.W."/>
            <person name="Crous P.W."/>
            <person name="Grigoriev I.V."/>
        </authorList>
    </citation>
    <scope>NUCLEOTIDE SEQUENCE [LARGE SCALE GENOMIC DNA]</scope>
    <source>
        <strain evidence="2 3">CBS 611.86</strain>
    </source>
</reference>
<comment type="caution">
    <text evidence="2">The sequence shown here is derived from an EMBL/GenBank/DDBJ whole genome shotgun (WGS) entry which is preliminary data.</text>
</comment>
<dbReference type="GO" id="GO:0070682">
    <property type="term" value="P:proteasome regulatory particle assembly"/>
    <property type="evidence" value="ECO:0007669"/>
    <property type="project" value="InterPro"/>
</dbReference>
<dbReference type="EMBL" id="JAADJZ010000026">
    <property type="protein sequence ID" value="KAF2866736.1"/>
    <property type="molecule type" value="Genomic_DNA"/>
</dbReference>
<keyword evidence="1" id="KW-0175">Coiled coil</keyword>
<evidence type="ECO:0000256" key="1">
    <source>
        <dbReference type="SAM" id="Coils"/>
    </source>
</evidence>
<feature type="coiled-coil region" evidence="1">
    <location>
        <begin position="31"/>
        <end position="58"/>
    </location>
</feature>
<sequence>MPSATTTAPPVPLSTPITASRFSDALTTLPLSALYAKAAELRNSIAHLQRSNAELEDYIRAHDADADADDNDRECYEALLENKDVVARFAERIALVRREVEDVRGLPWRE</sequence>
<name>A0A7C8M2I9_9PLEO</name>
<dbReference type="AlphaFoldDB" id="A0A7C8M2I9"/>
<feature type="non-terminal residue" evidence="2">
    <location>
        <position position="110"/>
    </location>
</feature>
<organism evidence="2 3">
    <name type="scientific">Massariosphaeria phaeospora</name>
    <dbReference type="NCBI Taxonomy" id="100035"/>
    <lineage>
        <taxon>Eukaryota</taxon>
        <taxon>Fungi</taxon>
        <taxon>Dikarya</taxon>
        <taxon>Ascomycota</taxon>
        <taxon>Pezizomycotina</taxon>
        <taxon>Dothideomycetes</taxon>
        <taxon>Pleosporomycetidae</taxon>
        <taxon>Pleosporales</taxon>
        <taxon>Pleosporales incertae sedis</taxon>
        <taxon>Massariosphaeria</taxon>
    </lineage>
</organism>
<gene>
    <name evidence="2" type="ORF">BDV95DRAFT_528956</name>
</gene>
<accession>A0A7C8M2I9</accession>
<dbReference type="Proteomes" id="UP000481861">
    <property type="component" value="Unassembled WGS sequence"/>
</dbReference>
<proteinExistence type="predicted"/>
<dbReference type="InterPro" id="IPR038966">
    <property type="entry name" value="TMA17"/>
</dbReference>
<protein>
    <submittedName>
        <fullName evidence="2">Uncharacterized protein</fullName>
    </submittedName>
</protein>